<keyword evidence="5" id="KW-0460">Magnesium</keyword>
<dbReference type="SUPFAM" id="SSF55811">
    <property type="entry name" value="Nudix"/>
    <property type="match status" value="1"/>
</dbReference>
<dbReference type="Pfam" id="PF00293">
    <property type="entry name" value="NUDIX"/>
    <property type="match status" value="1"/>
</dbReference>
<organism evidence="8 9">
    <name type="scientific">Thalassotalea profundi</name>
    <dbReference type="NCBI Taxonomy" id="2036687"/>
    <lineage>
        <taxon>Bacteria</taxon>
        <taxon>Pseudomonadati</taxon>
        <taxon>Pseudomonadota</taxon>
        <taxon>Gammaproteobacteria</taxon>
        <taxon>Alteromonadales</taxon>
        <taxon>Colwelliaceae</taxon>
        <taxon>Thalassotalea</taxon>
    </lineage>
</organism>
<dbReference type="InterPro" id="IPR045121">
    <property type="entry name" value="CoAse"/>
</dbReference>
<comment type="cofactor">
    <cofactor evidence="1">
        <name>Mn(2+)</name>
        <dbReference type="ChEBI" id="CHEBI:29035"/>
    </cofactor>
</comment>
<dbReference type="Gene3D" id="3.90.79.10">
    <property type="entry name" value="Nucleoside Triphosphate Pyrophosphohydrolase"/>
    <property type="match status" value="1"/>
</dbReference>
<dbReference type="PANTHER" id="PTHR12992">
    <property type="entry name" value="NUDIX HYDROLASE"/>
    <property type="match status" value="1"/>
</dbReference>
<evidence type="ECO:0000256" key="5">
    <source>
        <dbReference type="ARBA" id="ARBA00022842"/>
    </source>
</evidence>
<dbReference type="CDD" id="cd03426">
    <property type="entry name" value="NUDIX_CoAse_Nudt7"/>
    <property type="match status" value="1"/>
</dbReference>
<dbReference type="NCBIfam" id="NF007980">
    <property type="entry name" value="PRK10707.1"/>
    <property type="match status" value="1"/>
</dbReference>
<gene>
    <name evidence="8" type="ORF">GCM10011501_13220</name>
</gene>
<evidence type="ECO:0000259" key="7">
    <source>
        <dbReference type="PROSITE" id="PS51462"/>
    </source>
</evidence>
<keyword evidence="3" id="KW-0479">Metal-binding</keyword>
<evidence type="ECO:0000256" key="2">
    <source>
        <dbReference type="ARBA" id="ARBA00001946"/>
    </source>
</evidence>
<dbReference type="Proteomes" id="UP000626370">
    <property type="component" value="Unassembled WGS sequence"/>
</dbReference>
<keyword evidence="9" id="KW-1185">Reference proteome</keyword>
<evidence type="ECO:0000313" key="8">
    <source>
        <dbReference type="EMBL" id="GHE85521.1"/>
    </source>
</evidence>
<dbReference type="EMBL" id="BNAH01000004">
    <property type="protein sequence ID" value="GHE85521.1"/>
    <property type="molecule type" value="Genomic_DNA"/>
</dbReference>
<comment type="caution">
    <text evidence="8">The sequence shown here is derived from an EMBL/GenBank/DDBJ whole genome shotgun (WGS) entry which is preliminary data.</text>
</comment>
<accession>A0ABQ3IJG9</accession>
<dbReference type="InterPro" id="IPR000086">
    <property type="entry name" value="NUDIX_hydrolase_dom"/>
</dbReference>
<evidence type="ECO:0000313" key="9">
    <source>
        <dbReference type="Proteomes" id="UP000626370"/>
    </source>
</evidence>
<keyword evidence="6" id="KW-0464">Manganese</keyword>
<keyword evidence="4" id="KW-0378">Hydrolase</keyword>
<reference evidence="9" key="1">
    <citation type="journal article" date="2019" name="Int. J. Syst. Evol. Microbiol.">
        <title>The Global Catalogue of Microorganisms (GCM) 10K type strain sequencing project: providing services to taxonomists for standard genome sequencing and annotation.</title>
        <authorList>
            <consortium name="The Broad Institute Genomics Platform"/>
            <consortium name="The Broad Institute Genome Sequencing Center for Infectious Disease"/>
            <person name="Wu L."/>
            <person name="Ma J."/>
        </authorList>
    </citation>
    <scope>NUCLEOTIDE SEQUENCE [LARGE SCALE GENOMIC DNA]</scope>
    <source>
        <strain evidence="9">CGMCC 1.15922</strain>
    </source>
</reference>
<feature type="domain" description="Nudix hydrolase" evidence="7">
    <location>
        <begin position="32"/>
        <end position="164"/>
    </location>
</feature>
<name>A0ABQ3IJG9_9GAMM</name>
<evidence type="ECO:0000256" key="1">
    <source>
        <dbReference type="ARBA" id="ARBA00001936"/>
    </source>
</evidence>
<dbReference type="InterPro" id="IPR015797">
    <property type="entry name" value="NUDIX_hydrolase-like_dom_sf"/>
</dbReference>
<evidence type="ECO:0000256" key="3">
    <source>
        <dbReference type="ARBA" id="ARBA00022723"/>
    </source>
</evidence>
<dbReference type="PROSITE" id="PS51462">
    <property type="entry name" value="NUDIX"/>
    <property type="match status" value="1"/>
</dbReference>
<evidence type="ECO:0000256" key="4">
    <source>
        <dbReference type="ARBA" id="ARBA00022801"/>
    </source>
</evidence>
<dbReference type="RefSeq" id="WP_189377463.1">
    <property type="nucleotide sequence ID" value="NZ_BNAH01000004.1"/>
</dbReference>
<dbReference type="PANTHER" id="PTHR12992:SF11">
    <property type="entry name" value="MITOCHONDRIAL COENZYME A DIPHOSPHATASE NUDT8"/>
    <property type="match status" value="1"/>
</dbReference>
<proteinExistence type="predicted"/>
<evidence type="ECO:0000256" key="6">
    <source>
        <dbReference type="ARBA" id="ARBA00023211"/>
    </source>
</evidence>
<comment type="cofactor">
    <cofactor evidence="2">
        <name>Mg(2+)</name>
        <dbReference type="ChEBI" id="CHEBI:18420"/>
    </cofactor>
</comment>
<sequence>MRKETFLTQFLFNNTASLMPSQKPPFVLGKNLTRAAVLIPIIEQNDQLEVILTLRASHLKHHAGQISFPGGKVEEYDINEIATALRETQEEIGVSENNITVVGTLPTYHTATGYHITPVLGFIDPPCQYCLNTNEVAEIFHVPLNHFLNSNNHIALNLYHNLTTHSVYFMPYKHYNIWGVTASILKKLAEQLQP</sequence>
<protein>
    <submittedName>
        <fullName evidence="8">Coenzyme A pyrophosphatase</fullName>
    </submittedName>
</protein>